<dbReference type="Proteomes" id="UP000641954">
    <property type="component" value="Unassembled WGS sequence"/>
</dbReference>
<name>A0ABR8EBT2_9CYAN</name>
<dbReference type="InterPro" id="IPR025359">
    <property type="entry name" value="SduA_C"/>
</dbReference>
<protein>
    <submittedName>
        <fullName evidence="2">DUF4263 domain-containing protein</fullName>
    </submittedName>
</protein>
<gene>
    <name evidence="2" type="ORF">H6G72_10230</name>
</gene>
<reference evidence="2 3" key="1">
    <citation type="journal article" date="2020" name="ISME J.">
        <title>Comparative genomics reveals insights into cyanobacterial evolution and habitat adaptation.</title>
        <authorList>
            <person name="Chen M.Y."/>
            <person name="Teng W.K."/>
            <person name="Zhao L."/>
            <person name="Hu C.X."/>
            <person name="Zhou Y.K."/>
            <person name="Han B.P."/>
            <person name="Song L.R."/>
            <person name="Shu W.S."/>
        </authorList>
    </citation>
    <scope>NUCLEOTIDE SEQUENCE [LARGE SCALE GENOMIC DNA]</scope>
    <source>
        <strain evidence="2 3">FACHB-1370</strain>
    </source>
</reference>
<evidence type="ECO:0000313" key="3">
    <source>
        <dbReference type="Proteomes" id="UP000641954"/>
    </source>
</evidence>
<comment type="caution">
    <text evidence="2">The sequence shown here is derived from an EMBL/GenBank/DDBJ whole genome shotgun (WGS) entry which is preliminary data.</text>
</comment>
<dbReference type="Pfam" id="PF14082">
    <property type="entry name" value="SduA_C"/>
    <property type="match status" value="1"/>
</dbReference>
<accession>A0ABR8EBT2</accession>
<organism evidence="2 3">
    <name type="scientific">Planktothricoides raciborskii FACHB-1370</name>
    <dbReference type="NCBI Taxonomy" id="2949576"/>
    <lineage>
        <taxon>Bacteria</taxon>
        <taxon>Bacillati</taxon>
        <taxon>Cyanobacteriota</taxon>
        <taxon>Cyanophyceae</taxon>
        <taxon>Oscillatoriophycideae</taxon>
        <taxon>Oscillatoriales</taxon>
        <taxon>Oscillatoriaceae</taxon>
        <taxon>Planktothricoides</taxon>
    </lineage>
</organism>
<dbReference type="EMBL" id="JACJSK010000011">
    <property type="protein sequence ID" value="MBD2544218.1"/>
    <property type="molecule type" value="Genomic_DNA"/>
</dbReference>
<evidence type="ECO:0000313" key="2">
    <source>
        <dbReference type="EMBL" id="MBD2544218.1"/>
    </source>
</evidence>
<proteinExistence type="predicted"/>
<evidence type="ECO:0000259" key="1">
    <source>
        <dbReference type="Pfam" id="PF14082"/>
    </source>
</evidence>
<sequence length="212" mass="25639">MKQFLKFHFNPILCHQQLDEFRYLMQSREFLSEFDDILPFFKQRHQLSALVGSYHAKIIRPDIIAFEYDIFGDLKIDLVVGYSVTNAYCFIEFEDATANSIFVSKAGKSTPEWSPRFERGFNQIVDWFWKLNDFEKTDDFENRFNSRSIDYTGLLIIGRNEHLERREKKRLQWRQKNLVVNYRHITCITFDELYQTLLRRLVQYQFVSQEDN</sequence>
<feature type="domain" description="Shedu protein SduA C-terminal" evidence="1">
    <location>
        <begin position="33"/>
        <end position="194"/>
    </location>
</feature>
<keyword evidence="3" id="KW-1185">Reference proteome</keyword>